<organism evidence="1">
    <name type="scientific">uncultured Sulfurovum sp</name>
    <dbReference type="NCBI Taxonomy" id="269237"/>
    <lineage>
        <taxon>Bacteria</taxon>
        <taxon>Pseudomonadati</taxon>
        <taxon>Campylobacterota</taxon>
        <taxon>Epsilonproteobacteria</taxon>
        <taxon>Campylobacterales</taxon>
        <taxon>Sulfurovaceae</taxon>
        <taxon>Sulfurovum</taxon>
        <taxon>environmental samples</taxon>
    </lineage>
</organism>
<accession>A0A6S6TEM8</accession>
<evidence type="ECO:0008006" key="2">
    <source>
        <dbReference type="Google" id="ProtNLM"/>
    </source>
</evidence>
<evidence type="ECO:0000313" key="1">
    <source>
        <dbReference type="EMBL" id="CAA6821651.1"/>
    </source>
</evidence>
<name>A0A6S6TEM8_9BACT</name>
<dbReference type="AlphaFoldDB" id="A0A6S6TEM8"/>
<gene>
    <name evidence="1" type="ORF">HELGO_WM8973</name>
</gene>
<protein>
    <recommendedName>
        <fullName evidence="2">DUF3971 domain-containing protein</fullName>
    </recommendedName>
</protein>
<sequence length="172" mass="19750">MQMVKRIVGGFFLTLILLWLFAPKVELYYLLEKSLKEKNIIISNETVTDTWIGLKIENADIYVAGAKVANTAKLNFNFLFFYNTLKINQINMDKSLSKMAPKVINNLNASYSILNPLKVKLTGDGSFGVLDGEVRLMEKKVEILFPVAKELKTIKKFLKKDKEKGWLYETNY</sequence>
<dbReference type="EMBL" id="CACVAP010000100">
    <property type="protein sequence ID" value="CAA6821651.1"/>
    <property type="molecule type" value="Genomic_DNA"/>
</dbReference>
<proteinExistence type="predicted"/>
<reference evidence="1" key="1">
    <citation type="submission" date="2020-01" db="EMBL/GenBank/DDBJ databases">
        <authorList>
            <person name="Meier V. D."/>
            <person name="Meier V D."/>
        </authorList>
    </citation>
    <scope>NUCLEOTIDE SEQUENCE</scope>
    <source>
        <strain evidence="1">HLG_WM_MAG_06</strain>
    </source>
</reference>